<sequence length="690" mass="78041">MLMESIEKENLKYKFKLDSRVEAGNRRQMEKDFMDELSQTTPNNSHFVRLICLLDDPSVEIMKFAATLIYDRINLIKEPERLINKLIALKSRNRIGRLAIVCLGNCCIGLKDLKLLTKIKQELENEIPVSLKSLILLINESKAIAKDCFGLLGRLLEIIYEKPKNTWESDSESDNELGKDSKVTVNALNCCLALSKQCPKQMQAHWVKFFDYKDKSLLYLITTHPSDALLNILIKNAPIRNLDRNYIADIFAYIQKQPLNHAIIEVLGSLAEVVNEADEEHEAIMKYALNVIKQHQDDKGSKIAVLDLIKSLSKSSCEYVWKNWLLISPLLFESLELETPLIVASLKALEQFCHSSANNLELPYQFWIDLIEKSSVLFNHEFYAVRTITCALIGHLPSSVVQEIPNRLLVFLLSSILSYSEDDHPEVRAACCGTIGAIVSSSKIYEDISILEDFGEKLVKLSQDSSLKVRIRACWAIGNLVELQSQLPKEIIADLFRVSISGANDHEKVRTHAIRSLGLVALHFDQQLWQKCSSLAGQAVDSVLKNIRWNACHSIKNMLSSDGFPIGSGINYSDSIYKVLCEAAEESMNFKVKIAAINALSVSGKQAYSTPSHSYMTNIQHILQTILNSVVSIKAVLQKSTYEEQKYVKQFLLAIRESLDHFKGILQAEFTFADLEEQIQDKIDLLSNKR</sequence>
<dbReference type="PANTHER" id="PTHR13366">
    <property type="entry name" value="MALARIA ANTIGEN-RELATED"/>
    <property type="match status" value="1"/>
</dbReference>
<name>A0AAD5Y4M9_9FUNG</name>
<gene>
    <name evidence="2" type="primary">HEATR6</name>
    <name evidence="2" type="ORF">HK103_003445</name>
</gene>
<organism evidence="2 3">
    <name type="scientific">Boothiomyces macroporosus</name>
    <dbReference type="NCBI Taxonomy" id="261099"/>
    <lineage>
        <taxon>Eukaryota</taxon>
        <taxon>Fungi</taxon>
        <taxon>Fungi incertae sedis</taxon>
        <taxon>Chytridiomycota</taxon>
        <taxon>Chytridiomycota incertae sedis</taxon>
        <taxon>Chytridiomycetes</taxon>
        <taxon>Rhizophydiales</taxon>
        <taxon>Terramycetaceae</taxon>
        <taxon>Boothiomyces</taxon>
    </lineage>
</organism>
<keyword evidence="3" id="KW-1185">Reference proteome</keyword>
<dbReference type="InterPro" id="IPR011989">
    <property type="entry name" value="ARM-like"/>
</dbReference>
<evidence type="ECO:0000313" key="3">
    <source>
        <dbReference type="Proteomes" id="UP001210925"/>
    </source>
</evidence>
<dbReference type="EMBL" id="JADGKB010000025">
    <property type="protein sequence ID" value="KAJ3258656.1"/>
    <property type="molecule type" value="Genomic_DNA"/>
</dbReference>
<evidence type="ECO:0000313" key="2">
    <source>
        <dbReference type="EMBL" id="KAJ3258656.1"/>
    </source>
</evidence>
<dbReference type="Proteomes" id="UP001210925">
    <property type="component" value="Unassembled WGS sequence"/>
</dbReference>
<dbReference type="Pfam" id="PF02985">
    <property type="entry name" value="HEAT"/>
    <property type="match status" value="1"/>
</dbReference>
<accession>A0AAD5Y4M9</accession>
<reference evidence="2" key="1">
    <citation type="submission" date="2020-05" db="EMBL/GenBank/DDBJ databases">
        <title>Phylogenomic resolution of chytrid fungi.</title>
        <authorList>
            <person name="Stajich J.E."/>
            <person name="Amses K."/>
            <person name="Simmons R."/>
            <person name="Seto K."/>
            <person name="Myers J."/>
            <person name="Bonds A."/>
            <person name="Quandt C.A."/>
            <person name="Barry K."/>
            <person name="Liu P."/>
            <person name="Grigoriev I."/>
            <person name="Longcore J.E."/>
            <person name="James T.Y."/>
        </authorList>
    </citation>
    <scope>NUCLEOTIDE SEQUENCE</scope>
    <source>
        <strain evidence="2">PLAUS21</strain>
    </source>
</reference>
<comment type="caution">
    <text evidence="2">The sequence shown here is derived from an EMBL/GenBank/DDBJ whole genome shotgun (WGS) entry which is preliminary data.</text>
</comment>
<proteinExistence type="predicted"/>
<dbReference type="InterPro" id="IPR052107">
    <property type="entry name" value="HEAT6"/>
</dbReference>
<dbReference type="SUPFAM" id="SSF48371">
    <property type="entry name" value="ARM repeat"/>
    <property type="match status" value="1"/>
</dbReference>
<dbReference type="PANTHER" id="PTHR13366:SF0">
    <property type="entry name" value="HEAT REPEAT-CONTAINING PROTEIN 6"/>
    <property type="match status" value="1"/>
</dbReference>
<dbReference type="AlphaFoldDB" id="A0AAD5Y4M9"/>
<dbReference type="InterPro" id="IPR016024">
    <property type="entry name" value="ARM-type_fold"/>
</dbReference>
<dbReference type="InterPro" id="IPR000357">
    <property type="entry name" value="HEAT"/>
</dbReference>
<dbReference type="Gene3D" id="1.25.10.10">
    <property type="entry name" value="Leucine-rich Repeat Variant"/>
    <property type="match status" value="2"/>
</dbReference>
<evidence type="ECO:0000256" key="1">
    <source>
        <dbReference type="ARBA" id="ARBA00022737"/>
    </source>
</evidence>
<protein>
    <submittedName>
        <fullName evidence="2">HEAT repeat-containing protein 6</fullName>
    </submittedName>
</protein>
<keyword evidence="1" id="KW-0677">Repeat</keyword>